<keyword evidence="7" id="KW-1185">Reference proteome</keyword>
<dbReference type="InParanoid" id="W3WYI8"/>
<evidence type="ECO:0000256" key="4">
    <source>
        <dbReference type="ARBA" id="ARBA00023136"/>
    </source>
</evidence>
<proteinExistence type="predicted"/>
<organism evidence="6 7">
    <name type="scientific">Pestalotiopsis fici (strain W106-1 / CGMCC3.15140)</name>
    <dbReference type="NCBI Taxonomy" id="1229662"/>
    <lineage>
        <taxon>Eukaryota</taxon>
        <taxon>Fungi</taxon>
        <taxon>Dikarya</taxon>
        <taxon>Ascomycota</taxon>
        <taxon>Pezizomycotina</taxon>
        <taxon>Sordariomycetes</taxon>
        <taxon>Xylariomycetidae</taxon>
        <taxon>Amphisphaeriales</taxon>
        <taxon>Sporocadaceae</taxon>
        <taxon>Pestalotiopsis</taxon>
    </lineage>
</organism>
<dbReference type="InterPro" id="IPR045863">
    <property type="entry name" value="CorA_TM1_TM2"/>
</dbReference>
<feature type="transmembrane region" description="Helical" evidence="5">
    <location>
        <begin position="287"/>
        <end position="308"/>
    </location>
</feature>
<dbReference type="OMA" id="WIKLNIF"/>
<dbReference type="Proteomes" id="UP000030651">
    <property type="component" value="Unassembled WGS sequence"/>
</dbReference>
<feature type="transmembrane region" description="Helical" evidence="5">
    <location>
        <begin position="251"/>
        <end position="275"/>
    </location>
</feature>
<evidence type="ECO:0000256" key="3">
    <source>
        <dbReference type="ARBA" id="ARBA00022989"/>
    </source>
</evidence>
<dbReference type="eggNOG" id="ENOG502SMU6">
    <property type="taxonomic scope" value="Eukaryota"/>
</dbReference>
<dbReference type="AlphaFoldDB" id="W3WYI8"/>
<dbReference type="HOGENOM" id="CLU_041307_1_2_1"/>
<dbReference type="OrthoDB" id="5207033at2759"/>
<dbReference type="Gene3D" id="1.20.58.340">
    <property type="entry name" value="Magnesium transport protein CorA, transmembrane region"/>
    <property type="match status" value="1"/>
</dbReference>
<evidence type="ECO:0000256" key="5">
    <source>
        <dbReference type="SAM" id="Phobius"/>
    </source>
</evidence>
<keyword evidence="3 5" id="KW-1133">Transmembrane helix</keyword>
<evidence type="ECO:0000313" key="7">
    <source>
        <dbReference type="Proteomes" id="UP000030651"/>
    </source>
</evidence>
<accession>W3WYI8</accession>
<dbReference type="GO" id="GO:0016020">
    <property type="term" value="C:membrane"/>
    <property type="evidence" value="ECO:0007669"/>
    <property type="project" value="UniProtKB-SubCell"/>
</dbReference>
<evidence type="ECO:0000256" key="1">
    <source>
        <dbReference type="ARBA" id="ARBA00004141"/>
    </source>
</evidence>
<dbReference type="STRING" id="1229662.W3WYI8"/>
<sequence>MNGGQTIVRIPMDTSVQNMISIRKIRKPRTTIDQEQGTWAFFETKQMIDAYRYQWLKINVFSRWTEATNQTVLILFDLDMAVMDHLLQTFKQVEPDCLADPFWPYIELSGEVARLQDTAVWRIRNQVRDIETHRVQGKPEPEYRRLHDLARHAIHVSESLDVAARTLEAINAQHHDTQSTSLDRRAWTRVRQRLLFHKQLVDSLRYRSVSNEKRLQNEIQLAFNTVAQYDSALSVKIGEAAKIDSAAMKTISLLTLAFLPPTFICAIFSMSFFNYDSEGGWTVSNQFWMYWAFAVPLTLLTSIVCYKWQDITEFIDRFRRQQVQEKVIQEKDRTAISPI</sequence>
<comment type="subcellular location">
    <subcellularLocation>
        <location evidence="1">Membrane</location>
        <topology evidence="1">Multi-pass membrane protein</topology>
    </subcellularLocation>
</comment>
<evidence type="ECO:0000256" key="2">
    <source>
        <dbReference type="ARBA" id="ARBA00022692"/>
    </source>
</evidence>
<evidence type="ECO:0000313" key="6">
    <source>
        <dbReference type="EMBL" id="ETS78910.1"/>
    </source>
</evidence>
<dbReference type="GeneID" id="19273776"/>
<gene>
    <name evidence="6" type="ORF">PFICI_08763</name>
</gene>
<keyword evidence="4 5" id="KW-0472">Membrane</keyword>
<dbReference type="SUPFAM" id="SSF144083">
    <property type="entry name" value="Magnesium transport protein CorA, transmembrane region"/>
    <property type="match status" value="1"/>
</dbReference>
<dbReference type="EMBL" id="KI912114">
    <property type="protein sequence ID" value="ETS78910.1"/>
    <property type="molecule type" value="Genomic_DNA"/>
</dbReference>
<keyword evidence="2 5" id="KW-0812">Transmembrane</keyword>
<reference evidence="7" key="1">
    <citation type="journal article" date="2015" name="BMC Genomics">
        <title>Genomic and transcriptomic analysis of the endophytic fungus Pestalotiopsis fici reveals its lifestyle and high potential for synthesis of natural products.</title>
        <authorList>
            <person name="Wang X."/>
            <person name="Zhang X."/>
            <person name="Liu L."/>
            <person name="Xiang M."/>
            <person name="Wang W."/>
            <person name="Sun X."/>
            <person name="Che Y."/>
            <person name="Guo L."/>
            <person name="Liu G."/>
            <person name="Guo L."/>
            <person name="Wang C."/>
            <person name="Yin W.B."/>
            <person name="Stadler M."/>
            <person name="Zhang X."/>
            <person name="Liu X."/>
        </authorList>
    </citation>
    <scope>NUCLEOTIDE SEQUENCE [LARGE SCALE GENOMIC DNA]</scope>
    <source>
        <strain evidence="7">W106-1 / CGMCC3.15140</strain>
    </source>
</reference>
<protein>
    <submittedName>
        <fullName evidence="6">Uncharacterized protein</fullName>
    </submittedName>
</protein>
<dbReference type="RefSeq" id="XP_007835535.1">
    <property type="nucleotide sequence ID" value="XM_007837344.1"/>
</dbReference>
<dbReference type="KEGG" id="pfy:PFICI_08763"/>
<name>W3WYI8_PESFW</name>